<feature type="compositionally biased region" description="Basic residues" evidence="5">
    <location>
        <begin position="317"/>
        <end position="326"/>
    </location>
</feature>
<protein>
    <submittedName>
        <fullName evidence="7">LAFE_0G01024g1_1</fullName>
    </submittedName>
</protein>
<accession>A0A1G4MGH6</accession>
<keyword evidence="3" id="KW-0333">Golgi apparatus</keyword>
<dbReference type="EMBL" id="LT598486">
    <property type="protein sequence ID" value="SCW03013.1"/>
    <property type="molecule type" value="Genomic_DNA"/>
</dbReference>
<dbReference type="InterPro" id="IPR024958">
    <property type="entry name" value="GRASP_PDZ"/>
</dbReference>
<keyword evidence="2" id="KW-0677">Repeat</keyword>
<dbReference type="OrthoDB" id="3318at2759"/>
<feature type="compositionally biased region" description="Pro residues" evidence="5">
    <location>
        <begin position="351"/>
        <end position="360"/>
    </location>
</feature>
<keyword evidence="8" id="KW-1185">Reference proteome</keyword>
<sequence>MFRIAKSIVKTFEQSVSETIGAGEQLDSYFGSIPPNLLVEGNSSNESLHGLRVLSCAEFQLQLQSFFDYIVGINDQPIPLIQNQHGYLYPDYNTILSLLNQACGSSVKLNVWSGKGGFYRDEYMQVSRKSSLEDVPLDSMGERVLQEFEPLGFTVQWTPLIAVTYTYHVLQIHETTSPAARAGLIPQEDYIIGCQDGLLATGGESLLQDIVRSRANQELVLYVFNLVGDCVRPITVRIGGDGRLGCGVGYGYLHRIPVPQTIAANMAGKPTFAAEVPSIGATPSSDAFVPAQAANVIPVQPDLPTSTTSTFIAPPPVHKKKARHGHAAASSMQDYFQEGKDQSPSPASKATPPPPPPVKS</sequence>
<dbReference type="Pfam" id="PF04495">
    <property type="entry name" value="GRASP55_65"/>
    <property type="match status" value="1"/>
</dbReference>
<dbReference type="OMA" id="SSTQHIW"/>
<feature type="domain" description="PDZ GRASP-type" evidence="6">
    <location>
        <begin position="46"/>
        <end position="160"/>
    </location>
</feature>
<feature type="domain" description="PDZ GRASP-type" evidence="6">
    <location>
        <begin position="165"/>
        <end position="253"/>
    </location>
</feature>
<dbReference type="FunFam" id="2.30.42.10:FF:000183">
    <property type="entry name" value="Golgi reassembly-stacking protein 2"/>
    <property type="match status" value="1"/>
</dbReference>
<name>A0A1G4MGH6_LACFM</name>
<evidence type="ECO:0000256" key="2">
    <source>
        <dbReference type="ARBA" id="ARBA00022737"/>
    </source>
</evidence>
<dbReference type="Proteomes" id="UP000190831">
    <property type="component" value="Chromosome G"/>
</dbReference>
<dbReference type="STRING" id="4955.A0A1G4MGH6"/>
<evidence type="ECO:0000313" key="8">
    <source>
        <dbReference type="Proteomes" id="UP000190831"/>
    </source>
</evidence>
<organism evidence="7 8">
    <name type="scientific">Lachancea fermentati</name>
    <name type="common">Zygosaccharomyces fermentati</name>
    <dbReference type="NCBI Taxonomy" id="4955"/>
    <lineage>
        <taxon>Eukaryota</taxon>
        <taxon>Fungi</taxon>
        <taxon>Dikarya</taxon>
        <taxon>Ascomycota</taxon>
        <taxon>Saccharomycotina</taxon>
        <taxon>Saccharomycetes</taxon>
        <taxon>Saccharomycetales</taxon>
        <taxon>Saccharomycetaceae</taxon>
        <taxon>Lachancea</taxon>
    </lineage>
</organism>
<dbReference type="InterPro" id="IPR007583">
    <property type="entry name" value="GRASP55_65"/>
</dbReference>
<feature type="region of interest" description="Disordered" evidence="5">
    <location>
        <begin position="307"/>
        <end position="360"/>
    </location>
</feature>
<comment type="subcellular location">
    <subcellularLocation>
        <location evidence="1">Golgi apparatus membrane</location>
    </subcellularLocation>
</comment>
<gene>
    <name evidence="7" type="ORF">LAFE_0G01024G</name>
</gene>
<dbReference type="PANTHER" id="PTHR12893:SF0">
    <property type="entry name" value="GRASP65"/>
    <property type="match status" value="1"/>
</dbReference>
<dbReference type="PROSITE" id="PS51865">
    <property type="entry name" value="PDZ_GRASP"/>
    <property type="match status" value="2"/>
</dbReference>
<evidence type="ECO:0000256" key="3">
    <source>
        <dbReference type="ARBA" id="ARBA00023034"/>
    </source>
</evidence>
<dbReference type="PANTHER" id="PTHR12893">
    <property type="entry name" value="GOLGI REASSEMBLY STACKING PROTEIN GRASP"/>
    <property type="match status" value="1"/>
</dbReference>
<dbReference type="GO" id="GO:0007030">
    <property type="term" value="P:Golgi organization"/>
    <property type="evidence" value="ECO:0007669"/>
    <property type="project" value="TreeGrafter"/>
</dbReference>
<dbReference type="InterPro" id="IPR036034">
    <property type="entry name" value="PDZ_sf"/>
</dbReference>
<evidence type="ECO:0000256" key="5">
    <source>
        <dbReference type="SAM" id="MobiDB-lite"/>
    </source>
</evidence>
<evidence type="ECO:0000256" key="4">
    <source>
        <dbReference type="ARBA" id="ARBA00023136"/>
    </source>
</evidence>
<evidence type="ECO:0000256" key="1">
    <source>
        <dbReference type="ARBA" id="ARBA00004394"/>
    </source>
</evidence>
<evidence type="ECO:0000259" key="6">
    <source>
        <dbReference type="PROSITE" id="PS51865"/>
    </source>
</evidence>
<dbReference type="AlphaFoldDB" id="A0A1G4MGH6"/>
<dbReference type="GO" id="GO:0000139">
    <property type="term" value="C:Golgi membrane"/>
    <property type="evidence" value="ECO:0007669"/>
    <property type="project" value="UniProtKB-SubCell"/>
</dbReference>
<evidence type="ECO:0000313" key="7">
    <source>
        <dbReference type="EMBL" id="SCW03013.1"/>
    </source>
</evidence>
<reference evidence="7 8" key="1">
    <citation type="submission" date="2016-03" db="EMBL/GenBank/DDBJ databases">
        <authorList>
            <person name="Devillers H."/>
        </authorList>
    </citation>
    <scope>NUCLEOTIDE SEQUENCE [LARGE SCALE GENOMIC DNA]</scope>
    <source>
        <strain evidence="7">CBS 6772</strain>
    </source>
</reference>
<keyword evidence="4" id="KW-0472">Membrane</keyword>
<proteinExistence type="predicted"/>
<dbReference type="Gene3D" id="2.30.42.10">
    <property type="match status" value="2"/>
</dbReference>